<gene>
    <name evidence="3" type="ORF">ACFSL2_04105</name>
</gene>
<keyword evidence="2" id="KW-0812">Transmembrane</keyword>
<feature type="transmembrane region" description="Helical" evidence="2">
    <location>
        <begin position="40"/>
        <end position="70"/>
    </location>
</feature>
<feature type="transmembrane region" description="Helical" evidence="2">
    <location>
        <begin position="174"/>
        <end position="194"/>
    </location>
</feature>
<keyword evidence="2" id="KW-1133">Transmembrane helix</keyword>
<dbReference type="EMBL" id="JBHUHF010000001">
    <property type="protein sequence ID" value="MFD2024686.1"/>
    <property type="molecule type" value="Genomic_DNA"/>
</dbReference>
<keyword evidence="4" id="KW-1185">Reference proteome</keyword>
<dbReference type="Proteomes" id="UP001597338">
    <property type="component" value="Unassembled WGS sequence"/>
</dbReference>
<evidence type="ECO:0000313" key="4">
    <source>
        <dbReference type="Proteomes" id="UP001597338"/>
    </source>
</evidence>
<feature type="transmembrane region" description="Helical" evidence="2">
    <location>
        <begin position="82"/>
        <end position="103"/>
    </location>
</feature>
<evidence type="ECO:0000256" key="2">
    <source>
        <dbReference type="SAM" id="Phobius"/>
    </source>
</evidence>
<organism evidence="3 4">
    <name type="scientific">Promicromonospora aerolata</name>
    <dbReference type="NCBI Taxonomy" id="195749"/>
    <lineage>
        <taxon>Bacteria</taxon>
        <taxon>Bacillati</taxon>
        <taxon>Actinomycetota</taxon>
        <taxon>Actinomycetes</taxon>
        <taxon>Micrococcales</taxon>
        <taxon>Promicromonosporaceae</taxon>
        <taxon>Promicromonospora</taxon>
    </lineage>
</organism>
<feature type="transmembrane region" description="Helical" evidence="2">
    <location>
        <begin position="123"/>
        <end position="153"/>
    </location>
</feature>
<name>A0ABW4V4B7_9MICO</name>
<evidence type="ECO:0000256" key="1">
    <source>
        <dbReference type="SAM" id="MobiDB-lite"/>
    </source>
</evidence>
<sequence length="274" mass="27355">MAVLGAFLAALGVTDAIRDTSQGPISPTRRYAALAAGLVTLGALLTAGGVSAATGLAVGIPLATLLAVWVHDGVIARAFGEAPGLAVAFSAVSLGIAVALLFGEAAPTAWPSWVPGPLSELPVSRVILVGGIALFQVATANLLVRLILEAVNVPSKEGSARLRSGRVLGPMERLFIVGLGLAGNLTAAAVVVGAKGLLRFPELAASESRGASGPPPIIIQAAGAEGSGNGADPEPATTPVDHGPNPVTEYFLIGSFASWLLALGGLGLAMLVWE</sequence>
<dbReference type="RefSeq" id="WP_377196620.1">
    <property type="nucleotide sequence ID" value="NZ_JBHUHF010000001.1"/>
</dbReference>
<proteinExistence type="predicted"/>
<evidence type="ECO:0000313" key="3">
    <source>
        <dbReference type="EMBL" id="MFD2024686.1"/>
    </source>
</evidence>
<reference evidence="4" key="1">
    <citation type="journal article" date="2019" name="Int. J. Syst. Evol. Microbiol.">
        <title>The Global Catalogue of Microorganisms (GCM) 10K type strain sequencing project: providing services to taxonomists for standard genome sequencing and annotation.</title>
        <authorList>
            <consortium name="The Broad Institute Genomics Platform"/>
            <consortium name="The Broad Institute Genome Sequencing Center for Infectious Disease"/>
            <person name="Wu L."/>
            <person name="Ma J."/>
        </authorList>
    </citation>
    <scope>NUCLEOTIDE SEQUENCE [LARGE SCALE GENOMIC DNA]</scope>
    <source>
        <strain evidence="4">CCM 7043</strain>
    </source>
</reference>
<protein>
    <submittedName>
        <fullName evidence="3">Uncharacterized protein</fullName>
    </submittedName>
</protein>
<feature type="region of interest" description="Disordered" evidence="1">
    <location>
        <begin position="223"/>
        <end position="242"/>
    </location>
</feature>
<keyword evidence="2" id="KW-0472">Membrane</keyword>
<accession>A0ABW4V4B7</accession>
<comment type="caution">
    <text evidence="3">The sequence shown here is derived from an EMBL/GenBank/DDBJ whole genome shotgun (WGS) entry which is preliminary data.</text>
</comment>
<feature type="transmembrane region" description="Helical" evidence="2">
    <location>
        <begin position="250"/>
        <end position="273"/>
    </location>
</feature>